<dbReference type="GO" id="GO:0005524">
    <property type="term" value="F:ATP binding"/>
    <property type="evidence" value="ECO:0007669"/>
    <property type="project" value="UniProtKB-KW"/>
</dbReference>
<evidence type="ECO:0000256" key="4">
    <source>
        <dbReference type="ARBA" id="ARBA00022777"/>
    </source>
</evidence>
<dbReference type="Proteomes" id="UP000053647">
    <property type="component" value="Unassembled WGS sequence"/>
</dbReference>
<name>A0A0C9SYX8_PAXIN</name>
<feature type="domain" description="Protein kinase" evidence="6">
    <location>
        <begin position="1"/>
        <end position="149"/>
    </location>
</feature>
<evidence type="ECO:0000256" key="1">
    <source>
        <dbReference type="ARBA" id="ARBA00012513"/>
    </source>
</evidence>
<accession>A0A0C9SYX8</accession>
<proteinExistence type="predicted"/>
<keyword evidence="3" id="KW-0547">Nucleotide-binding</keyword>
<evidence type="ECO:0000256" key="3">
    <source>
        <dbReference type="ARBA" id="ARBA00022741"/>
    </source>
</evidence>
<dbReference type="InterPro" id="IPR050660">
    <property type="entry name" value="NEK_Ser/Thr_kinase"/>
</dbReference>
<dbReference type="PANTHER" id="PTHR43671">
    <property type="entry name" value="SERINE/THREONINE-PROTEIN KINASE NEK"/>
    <property type="match status" value="1"/>
</dbReference>
<dbReference type="EC" id="2.7.11.1" evidence="1"/>
<dbReference type="EMBL" id="KN819624">
    <property type="protein sequence ID" value="KIJ08430.1"/>
    <property type="molecule type" value="Genomic_DNA"/>
</dbReference>
<protein>
    <recommendedName>
        <fullName evidence="1">non-specific serine/threonine protein kinase</fullName>
        <ecNumber evidence="1">2.7.11.1</ecNumber>
    </recommendedName>
</protein>
<gene>
    <name evidence="7" type="ORF">PAXINDRAFT_102568</name>
</gene>
<evidence type="ECO:0000313" key="8">
    <source>
        <dbReference type="Proteomes" id="UP000053647"/>
    </source>
</evidence>
<dbReference type="SMART" id="SM00220">
    <property type="entry name" value="S_TKc"/>
    <property type="match status" value="1"/>
</dbReference>
<keyword evidence="4" id="KW-0418">Kinase</keyword>
<evidence type="ECO:0000256" key="5">
    <source>
        <dbReference type="ARBA" id="ARBA00022840"/>
    </source>
</evidence>
<reference evidence="8" key="2">
    <citation type="submission" date="2015-01" db="EMBL/GenBank/DDBJ databases">
        <title>Evolutionary Origins and Diversification of the Mycorrhizal Mutualists.</title>
        <authorList>
            <consortium name="DOE Joint Genome Institute"/>
            <consortium name="Mycorrhizal Genomics Consortium"/>
            <person name="Kohler A."/>
            <person name="Kuo A."/>
            <person name="Nagy L.G."/>
            <person name="Floudas D."/>
            <person name="Copeland A."/>
            <person name="Barry K.W."/>
            <person name="Cichocki N."/>
            <person name="Veneault-Fourrey C."/>
            <person name="LaButti K."/>
            <person name="Lindquist E.A."/>
            <person name="Lipzen A."/>
            <person name="Lundell T."/>
            <person name="Morin E."/>
            <person name="Murat C."/>
            <person name="Riley R."/>
            <person name="Ohm R."/>
            <person name="Sun H."/>
            <person name="Tunlid A."/>
            <person name="Henrissat B."/>
            <person name="Grigoriev I.V."/>
            <person name="Hibbett D.S."/>
            <person name="Martin F."/>
        </authorList>
    </citation>
    <scope>NUCLEOTIDE SEQUENCE [LARGE SCALE GENOMIC DNA]</scope>
    <source>
        <strain evidence="8">ATCC 200175</strain>
    </source>
</reference>
<dbReference type="GO" id="GO:0004674">
    <property type="term" value="F:protein serine/threonine kinase activity"/>
    <property type="evidence" value="ECO:0007669"/>
    <property type="project" value="UniProtKB-EC"/>
</dbReference>
<organism evidence="7 8">
    <name type="scientific">Paxillus involutus ATCC 200175</name>
    <dbReference type="NCBI Taxonomy" id="664439"/>
    <lineage>
        <taxon>Eukaryota</taxon>
        <taxon>Fungi</taxon>
        <taxon>Dikarya</taxon>
        <taxon>Basidiomycota</taxon>
        <taxon>Agaricomycotina</taxon>
        <taxon>Agaricomycetes</taxon>
        <taxon>Agaricomycetidae</taxon>
        <taxon>Boletales</taxon>
        <taxon>Paxilineae</taxon>
        <taxon>Paxillaceae</taxon>
        <taxon>Paxillus</taxon>
    </lineage>
</organism>
<dbReference type="OrthoDB" id="2678241at2759"/>
<reference evidence="7 8" key="1">
    <citation type="submission" date="2014-06" db="EMBL/GenBank/DDBJ databases">
        <authorList>
            <consortium name="DOE Joint Genome Institute"/>
            <person name="Kuo A."/>
            <person name="Kohler A."/>
            <person name="Nagy L.G."/>
            <person name="Floudas D."/>
            <person name="Copeland A."/>
            <person name="Barry K.W."/>
            <person name="Cichocki N."/>
            <person name="Veneault-Fourrey C."/>
            <person name="LaButti K."/>
            <person name="Lindquist E.A."/>
            <person name="Lipzen A."/>
            <person name="Lundell T."/>
            <person name="Morin E."/>
            <person name="Murat C."/>
            <person name="Sun H."/>
            <person name="Tunlid A."/>
            <person name="Henrissat B."/>
            <person name="Grigoriev I.V."/>
            <person name="Hibbett D.S."/>
            <person name="Martin F."/>
            <person name="Nordberg H.P."/>
            <person name="Cantor M.N."/>
            <person name="Hua S.X."/>
        </authorList>
    </citation>
    <scope>NUCLEOTIDE SEQUENCE [LARGE SCALE GENOMIC DNA]</scope>
    <source>
        <strain evidence="7 8">ATCC 200175</strain>
    </source>
</reference>
<keyword evidence="5" id="KW-0067">ATP-binding</keyword>
<dbReference type="Pfam" id="PF00069">
    <property type="entry name" value="Pkinase"/>
    <property type="match status" value="1"/>
</dbReference>
<sequence length="179" mass="20200">MQPHVAHGDLEPHNILITDQGRACLAYVVQSEQEDTQFRTPTGQLVWGGTLNYMAPELHKAVNNATRHSVNKRACDMYALGCTIYAAYTGRDPFHVLTPRQVIQGERPDFPKDVISPDMWSFVENLWSSNPSERLTAKKALAWMEHKATGEGMDISLPTFEKEWEWKPCNDHGGPFCTA</sequence>
<evidence type="ECO:0000313" key="7">
    <source>
        <dbReference type="EMBL" id="KIJ08430.1"/>
    </source>
</evidence>
<dbReference type="PANTHER" id="PTHR43671:SF13">
    <property type="entry name" value="SERINE_THREONINE-PROTEIN KINASE NEK2"/>
    <property type="match status" value="1"/>
</dbReference>
<evidence type="ECO:0000256" key="2">
    <source>
        <dbReference type="ARBA" id="ARBA00022679"/>
    </source>
</evidence>
<dbReference type="SUPFAM" id="SSF56112">
    <property type="entry name" value="Protein kinase-like (PK-like)"/>
    <property type="match status" value="1"/>
</dbReference>
<dbReference type="Gene3D" id="1.10.510.10">
    <property type="entry name" value="Transferase(Phosphotransferase) domain 1"/>
    <property type="match status" value="1"/>
</dbReference>
<keyword evidence="8" id="KW-1185">Reference proteome</keyword>
<evidence type="ECO:0000259" key="6">
    <source>
        <dbReference type="PROSITE" id="PS50011"/>
    </source>
</evidence>
<dbReference type="HOGENOM" id="CLU_128870_0_0_1"/>
<keyword evidence="2" id="KW-0808">Transferase</keyword>
<dbReference type="InterPro" id="IPR011009">
    <property type="entry name" value="Kinase-like_dom_sf"/>
</dbReference>
<dbReference type="PROSITE" id="PS50011">
    <property type="entry name" value="PROTEIN_KINASE_DOM"/>
    <property type="match status" value="1"/>
</dbReference>
<dbReference type="AlphaFoldDB" id="A0A0C9SYX8"/>
<dbReference type="InterPro" id="IPR000719">
    <property type="entry name" value="Prot_kinase_dom"/>
</dbReference>